<dbReference type="PANTHER" id="PTHR34978">
    <property type="entry name" value="POSSIBLE SENSOR-TRANSDUCER PROTEIN BLAR"/>
    <property type="match status" value="1"/>
</dbReference>
<dbReference type="InterPro" id="IPR001915">
    <property type="entry name" value="Peptidase_M48"/>
</dbReference>
<dbReference type="PANTHER" id="PTHR34978:SF3">
    <property type="entry name" value="SLR0241 PROTEIN"/>
    <property type="match status" value="1"/>
</dbReference>
<comment type="caution">
    <text evidence="9">The sequence shown here is derived from an EMBL/GenBank/DDBJ whole genome shotgun (WGS) entry which is preliminary data.</text>
</comment>
<evidence type="ECO:0000256" key="7">
    <source>
        <dbReference type="SAM" id="Phobius"/>
    </source>
</evidence>
<dbReference type="RefSeq" id="WP_142703890.1">
    <property type="nucleotide sequence ID" value="NZ_VIRS01000004.1"/>
</dbReference>
<keyword evidence="7" id="KW-1133">Transmembrane helix</keyword>
<organism evidence="9 10">
    <name type="scientific">Cryptosporangium phraense</name>
    <dbReference type="NCBI Taxonomy" id="2593070"/>
    <lineage>
        <taxon>Bacteria</taxon>
        <taxon>Bacillati</taxon>
        <taxon>Actinomycetota</taxon>
        <taxon>Actinomycetes</taxon>
        <taxon>Cryptosporangiales</taxon>
        <taxon>Cryptosporangiaceae</taxon>
        <taxon>Cryptosporangium</taxon>
    </lineage>
</organism>
<evidence type="ECO:0000313" key="10">
    <source>
        <dbReference type="Proteomes" id="UP000317982"/>
    </source>
</evidence>
<evidence type="ECO:0000256" key="1">
    <source>
        <dbReference type="ARBA" id="ARBA00022670"/>
    </source>
</evidence>
<dbReference type="Proteomes" id="UP000317982">
    <property type="component" value="Unassembled WGS sequence"/>
</dbReference>
<dbReference type="EMBL" id="VIRS01000004">
    <property type="protein sequence ID" value="TQS45673.1"/>
    <property type="molecule type" value="Genomic_DNA"/>
</dbReference>
<evidence type="ECO:0000256" key="6">
    <source>
        <dbReference type="RuleBase" id="RU003983"/>
    </source>
</evidence>
<name>A0A545AWH0_9ACTN</name>
<keyword evidence="7" id="KW-0472">Membrane</keyword>
<evidence type="ECO:0000259" key="8">
    <source>
        <dbReference type="Pfam" id="PF01435"/>
    </source>
</evidence>
<keyword evidence="10" id="KW-1185">Reference proteome</keyword>
<keyword evidence="3 6" id="KW-0378">Hydrolase</keyword>
<keyword evidence="4 6" id="KW-0862">Zinc</keyword>
<keyword evidence="2" id="KW-0479">Metal-binding</keyword>
<feature type="domain" description="Peptidase M48" evidence="8">
    <location>
        <begin position="111"/>
        <end position="175"/>
    </location>
</feature>
<sequence length="320" mass="33699">MPFVALLPWIEGALVGLLAPRLARRVHPGTATWCLTLVAVGVAAATAIGVAAVAVALARPALWDVPVDPDKLAALLLVGLPLLACAAAAVPVAWSAVRDLVAAKTTWRRAEPVNGVLIVDDPDPEAYAVPGRPGLVVMHTGLLDALSPVEQQVVLAHERAHLDRRHYVHVLLVRVATWLNPLLRPLTASIAEQVERWADEDAARAVDDRTVAARAIAKAALARSAARRSAAHSGALRRRTPVLRATSGDATARATALMAPPLPVGRPLLVLVTVVALALPLHSSWGAHAVEQAYDKACEQISRTVHPGAPSEAVGHRKLP</sequence>
<keyword evidence="7" id="KW-0812">Transmembrane</keyword>
<feature type="transmembrane region" description="Helical" evidence="7">
    <location>
        <begin position="35"/>
        <end position="57"/>
    </location>
</feature>
<dbReference type="CDD" id="cd07326">
    <property type="entry name" value="M56_BlaR1_MecR1_like"/>
    <property type="match status" value="1"/>
</dbReference>
<dbReference type="InParanoid" id="A0A545AWH0"/>
<dbReference type="AlphaFoldDB" id="A0A545AWH0"/>
<dbReference type="GO" id="GO:0004222">
    <property type="term" value="F:metalloendopeptidase activity"/>
    <property type="evidence" value="ECO:0007669"/>
    <property type="project" value="InterPro"/>
</dbReference>
<dbReference type="InterPro" id="IPR052173">
    <property type="entry name" value="Beta-lactam_resp_regulator"/>
</dbReference>
<keyword evidence="5 6" id="KW-0482">Metalloprotease</keyword>
<evidence type="ECO:0000313" key="9">
    <source>
        <dbReference type="EMBL" id="TQS45673.1"/>
    </source>
</evidence>
<gene>
    <name evidence="9" type="ORF">FL583_08095</name>
</gene>
<evidence type="ECO:0000256" key="2">
    <source>
        <dbReference type="ARBA" id="ARBA00022723"/>
    </source>
</evidence>
<evidence type="ECO:0000256" key="5">
    <source>
        <dbReference type="ARBA" id="ARBA00023049"/>
    </source>
</evidence>
<feature type="transmembrane region" description="Helical" evidence="7">
    <location>
        <begin position="72"/>
        <end position="94"/>
    </location>
</feature>
<evidence type="ECO:0000256" key="3">
    <source>
        <dbReference type="ARBA" id="ARBA00022801"/>
    </source>
</evidence>
<feature type="transmembrane region" description="Helical" evidence="7">
    <location>
        <begin position="6"/>
        <end position="23"/>
    </location>
</feature>
<comment type="similarity">
    <text evidence="6">Belongs to the peptidase M48 family.</text>
</comment>
<reference evidence="9 10" key="1">
    <citation type="submission" date="2019-07" db="EMBL/GenBank/DDBJ databases">
        <title>Cryptosporangium phraense sp. nov., isolated from plant litter.</title>
        <authorList>
            <person name="Suriyachadkun C."/>
        </authorList>
    </citation>
    <scope>NUCLEOTIDE SEQUENCE [LARGE SCALE GENOMIC DNA]</scope>
    <source>
        <strain evidence="9 10">A-T 5661</strain>
    </source>
</reference>
<dbReference type="GO" id="GO:0046872">
    <property type="term" value="F:metal ion binding"/>
    <property type="evidence" value="ECO:0007669"/>
    <property type="project" value="UniProtKB-KW"/>
</dbReference>
<protein>
    <submittedName>
        <fullName evidence="9">M56 family metallopeptidase</fullName>
    </submittedName>
</protein>
<dbReference type="OrthoDB" id="3541294at2"/>
<evidence type="ECO:0000256" key="4">
    <source>
        <dbReference type="ARBA" id="ARBA00022833"/>
    </source>
</evidence>
<dbReference type="Pfam" id="PF01435">
    <property type="entry name" value="Peptidase_M48"/>
    <property type="match status" value="1"/>
</dbReference>
<proteinExistence type="inferred from homology"/>
<dbReference type="GO" id="GO:0006508">
    <property type="term" value="P:proteolysis"/>
    <property type="evidence" value="ECO:0007669"/>
    <property type="project" value="UniProtKB-KW"/>
</dbReference>
<accession>A0A545AWH0</accession>
<dbReference type="Gene3D" id="3.30.2010.10">
    <property type="entry name" value="Metalloproteases ('zincins'), catalytic domain"/>
    <property type="match status" value="1"/>
</dbReference>
<keyword evidence="1 6" id="KW-0645">Protease</keyword>
<comment type="cofactor">
    <cofactor evidence="6">
        <name>Zn(2+)</name>
        <dbReference type="ChEBI" id="CHEBI:29105"/>
    </cofactor>
    <text evidence="6">Binds 1 zinc ion per subunit.</text>
</comment>